<dbReference type="Proteomes" id="UP000230233">
    <property type="component" value="Chromosome III"/>
</dbReference>
<accession>A0A2G5TZT6</accession>
<reference evidence="4" key="1">
    <citation type="submission" date="2017-10" db="EMBL/GenBank/DDBJ databases">
        <title>Rapid genome shrinkage in a self-fertile nematode reveals novel sperm competition proteins.</title>
        <authorList>
            <person name="Yin D."/>
            <person name="Schwarz E.M."/>
            <person name="Thomas C.G."/>
            <person name="Felde R.L."/>
            <person name="Korf I.F."/>
            <person name="Cutter A.D."/>
            <person name="Schartner C.M."/>
            <person name="Ralston E.J."/>
            <person name="Meyer B.J."/>
            <person name="Haag E.S."/>
        </authorList>
    </citation>
    <scope>NUCLEOTIDE SEQUENCE [LARGE SCALE GENOMIC DNA]</scope>
    <source>
        <strain evidence="4">JU1422</strain>
    </source>
</reference>
<dbReference type="STRING" id="1611254.A0A2G5TZT6"/>
<evidence type="ECO:0000256" key="1">
    <source>
        <dbReference type="SAM" id="MobiDB-lite"/>
    </source>
</evidence>
<organism evidence="2 4">
    <name type="scientific">Caenorhabditis nigoni</name>
    <dbReference type="NCBI Taxonomy" id="1611254"/>
    <lineage>
        <taxon>Eukaryota</taxon>
        <taxon>Metazoa</taxon>
        <taxon>Ecdysozoa</taxon>
        <taxon>Nematoda</taxon>
        <taxon>Chromadorea</taxon>
        <taxon>Rhabditida</taxon>
        <taxon>Rhabditina</taxon>
        <taxon>Rhabditomorpha</taxon>
        <taxon>Rhabditoidea</taxon>
        <taxon>Rhabditidae</taxon>
        <taxon>Peloderinae</taxon>
        <taxon>Caenorhabditis</taxon>
    </lineage>
</organism>
<dbReference type="Proteomes" id="UP000230233">
    <property type="component" value="Chromosome IV"/>
</dbReference>
<dbReference type="AlphaFoldDB" id="A0A2G5TZT6"/>
<name>A0A2G5TZT6_9PELO</name>
<feature type="compositionally biased region" description="Basic and acidic residues" evidence="1">
    <location>
        <begin position="21"/>
        <end position="39"/>
    </location>
</feature>
<evidence type="ECO:0000313" key="3">
    <source>
        <dbReference type="EMBL" id="PIC41506.1"/>
    </source>
</evidence>
<reference evidence="2" key="2">
    <citation type="journal article" date="2018" name="Science">
        <title>Rapid genome shrinkage in a self-fertile nematode reveals sperm competition proteins.</title>
        <authorList>
            <person name="Yin D."/>
            <person name="Schwarz E.M."/>
            <person name="Thomas C.G."/>
            <person name="Felde R.L."/>
            <person name="Korf I.F."/>
            <person name="Cutter A.D."/>
            <person name="Schartner C.M."/>
            <person name="Ralston E.J."/>
            <person name="Meyer B.J."/>
            <person name="Haag E.S."/>
        </authorList>
    </citation>
    <scope>NUCLEOTIDE SEQUENCE</scope>
    <source>
        <strain evidence="2">JU1422</strain>
    </source>
</reference>
<dbReference type="EMBL" id="PDUG01000004">
    <property type="protein sequence ID" value="PIC32466.1"/>
    <property type="molecule type" value="Genomic_DNA"/>
</dbReference>
<keyword evidence="4" id="KW-1185">Reference proteome</keyword>
<evidence type="ECO:0000313" key="2">
    <source>
        <dbReference type="EMBL" id="PIC32466.1"/>
    </source>
</evidence>
<evidence type="ECO:0000313" key="4">
    <source>
        <dbReference type="Proteomes" id="UP000230233"/>
    </source>
</evidence>
<dbReference type="EMBL" id="PDUG01000003">
    <property type="protein sequence ID" value="PIC41506.1"/>
    <property type="molecule type" value="Genomic_DNA"/>
</dbReference>
<comment type="caution">
    <text evidence="2">The sequence shown here is derived from an EMBL/GenBank/DDBJ whole genome shotgun (WGS) entry which is preliminary data.</text>
</comment>
<sequence length="672" mass="77194">MKRLRRNKSYHLDILKRMSKARVAEERRSANSKGDEDRNSGNGCSDGCIDFENIDGCIDFEGGFDVNEEFRCEEEQGERRSNGNLYFEETKMNEFKYNDRETGENQSKKAHILQVVQLLHPLNLSLSNLQRVIDSAHIIYKYGVTASEIGYLTDKLYTDYSSPKSTTYCSKCFKELRNAQFCQQKHCEFFKLVNELEDIKFNNLEINNGNERWFVQFKVIISILDLKASRCASGFPNWQNTNGCAYCTIEGIKIGNSAVSFYAPCPYPNRTRHDIALEMKATGHSNNLTMLINPIDNCIDQLHVASEGVVKRLFSDILGNTCFWKDLKMRKSVITEIDLTMRKLKSHASYKSKFVTFSKMGKLSGTQIRQTARIVCLIASMGNVYGSMEIRMFFLVFLQFLDLSMSIEDSADLPTLDNMAHLLKFVMWRANQMMFSLKTHILLDHTTEKIALDGNLSGTSSDSFEKNHRSISIDYVQRSSSCVDMVKKFLVRQALLNGSEETMTSKWLKICLETEVQRNHEISDHKTLCNMSSRIRKDYNPEKLWSRVRYKSMLLSSASWIHSEKEEVTIRLSSTEGPHYGVPQCFFVENNQTYVLLKCLLVTNPALDLYLEASSKGLRNDLLHTLSTVTKCDRLRMIIGFGCFRVFPLSCFQSKSLMVPFRDKKFILDACN</sequence>
<feature type="region of interest" description="Disordered" evidence="1">
    <location>
        <begin position="21"/>
        <end position="41"/>
    </location>
</feature>
<proteinExistence type="predicted"/>
<gene>
    <name evidence="2" type="primary">Cnig_chr_IV.g12785</name>
    <name evidence="3" type="synonym">Cnig_chr_III.g8901</name>
    <name evidence="3" type="ORF">B9Z55_008901</name>
    <name evidence="2" type="ORF">B9Z55_012785</name>
</gene>
<protein>
    <submittedName>
        <fullName evidence="2">Uncharacterized protein</fullName>
    </submittedName>
</protein>